<proteinExistence type="predicted"/>
<feature type="region of interest" description="Disordered" evidence="1">
    <location>
        <begin position="75"/>
        <end position="106"/>
    </location>
</feature>
<sequence>MIAIRTVRRGYKGPGLHLQGDQINCKLNSYLQSAKTYFPNPRLKTKQSYTAVALSNRRYGRLILVQRTERVGKHPDAVNAGIEQTAVKSAGKETSARGASRQSDKT</sequence>
<dbReference type="AlphaFoldDB" id="A0A4C1V4T3"/>
<evidence type="ECO:0000256" key="1">
    <source>
        <dbReference type="SAM" id="MobiDB-lite"/>
    </source>
</evidence>
<keyword evidence="3" id="KW-1185">Reference proteome</keyword>
<organism evidence="2 3">
    <name type="scientific">Eumeta variegata</name>
    <name type="common">Bagworm moth</name>
    <name type="synonym">Eumeta japonica</name>
    <dbReference type="NCBI Taxonomy" id="151549"/>
    <lineage>
        <taxon>Eukaryota</taxon>
        <taxon>Metazoa</taxon>
        <taxon>Ecdysozoa</taxon>
        <taxon>Arthropoda</taxon>
        <taxon>Hexapoda</taxon>
        <taxon>Insecta</taxon>
        <taxon>Pterygota</taxon>
        <taxon>Neoptera</taxon>
        <taxon>Endopterygota</taxon>
        <taxon>Lepidoptera</taxon>
        <taxon>Glossata</taxon>
        <taxon>Ditrysia</taxon>
        <taxon>Tineoidea</taxon>
        <taxon>Psychidae</taxon>
        <taxon>Oiketicinae</taxon>
        <taxon>Eumeta</taxon>
    </lineage>
</organism>
<reference evidence="2 3" key="1">
    <citation type="journal article" date="2019" name="Commun. Biol.">
        <title>The bagworm genome reveals a unique fibroin gene that provides high tensile strength.</title>
        <authorList>
            <person name="Kono N."/>
            <person name="Nakamura H."/>
            <person name="Ohtoshi R."/>
            <person name="Tomita M."/>
            <person name="Numata K."/>
            <person name="Arakawa K."/>
        </authorList>
    </citation>
    <scope>NUCLEOTIDE SEQUENCE [LARGE SCALE GENOMIC DNA]</scope>
</reference>
<gene>
    <name evidence="2" type="ORF">EVAR_5198_1</name>
</gene>
<evidence type="ECO:0000313" key="2">
    <source>
        <dbReference type="EMBL" id="GBP33245.1"/>
    </source>
</evidence>
<evidence type="ECO:0000313" key="3">
    <source>
        <dbReference type="Proteomes" id="UP000299102"/>
    </source>
</evidence>
<dbReference type="EMBL" id="BGZK01000271">
    <property type="protein sequence ID" value="GBP33245.1"/>
    <property type="molecule type" value="Genomic_DNA"/>
</dbReference>
<protein>
    <submittedName>
        <fullName evidence="2">Uncharacterized protein</fullName>
    </submittedName>
</protein>
<dbReference type="Proteomes" id="UP000299102">
    <property type="component" value="Unassembled WGS sequence"/>
</dbReference>
<name>A0A4C1V4T3_EUMVA</name>
<accession>A0A4C1V4T3</accession>
<comment type="caution">
    <text evidence="2">The sequence shown here is derived from an EMBL/GenBank/DDBJ whole genome shotgun (WGS) entry which is preliminary data.</text>
</comment>